<evidence type="ECO:0000256" key="2">
    <source>
        <dbReference type="ARBA" id="ARBA00022723"/>
    </source>
</evidence>
<organism evidence="7 8">
    <name type="scientific">Cadophora malorum</name>
    <dbReference type="NCBI Taxonomy" id="108018"/>
    <lineage>
        <taxon>Eukaryota</taxon>
        <taxon>Fungi</taxon>
        <taxon>Dikarya</taxon>
        <taxon>Ascomycota</taxon>
        <taxon>Pezizomycotina</taxon>
        <taxon>Leotiomycetes</taxon>
        <taxon>Helotiales</taxon>
        <taxon>Ploettnerulaceae</taxon>
        <taxon>Cadophora</taxon>
    </lineage>
</organism>
<dbReference type="SMART" id="SM00906">
    <property type="entry name" value="Fungal_trans"/>
    <property type="match status" value="1"/>
</dbReference>
<comment type="caution">
    <text evidence="7">The sequence shown here is derived from an EMBL/GenBank/DDBJ whole genome shotgun (WGS) entry which is preliminary data.</text>
</comment>
<dbReference type="GO" id="GO:0006351">
    <property type="term" value="P:DNA-templated transcription"/>
    <property type="evidence" value="ECO:0007669"/>
    <property type="project" value="InterPro"/>
</dbReference>
<proteinExistence type="predicted"/>
<accession>A0A8H7T5L7</accession>
<keyword evidence="8" id="KW-1185">Reference proteome</keyword>
<evidence type="ECO:0000256" key="5">
    <source>
        <dbReference type="ARBA" id="ARBA00023242"/>
    </source>
</evidence>
<evidence type="ECO:0000256" key="3">
    <source>
        <dbReference type="ARBA" id="ARBA00023015"/>
    </source>
</evidence>
<reference evidence="7" key="1">
    <citation type="submission" date="2021-02" db="EMBL/GenBank/DDBJ databases">
        <title>Genome sequence Cadophora malorum strain M34.</title>
        <authorList>
            <person name="Stefanovic E."/>
            <person name="Vu D."/>
            <person name="Scully C."/>
            <person name="Dijksterhuis J."/>
            <person name="Roader J."/>
            <person name="Houbraken J."/>
        </authorList>
    </citation>
    <scope>NUCLEOTIDE SEQUENCE</scope>
    <source>
        <strain evidence="7">M34</strain>
    </source>
</reference>
<comment type="subcellular location">
    <subcellularLocation>
        <location evidence="1">Nucleus</location>
    </subcellularLocation>
</comment>
<keyword evidence="2" id="KW-0479">Metal-binding</keyword>
<keyword evidence="3" id="KW-0805">Transcription regulation</keyword>
<dbReference type="GO" id="GO:0000981">
    <property type="term" value="F:DNA-binding transcription factor activity, RNA polymerase II-specific"/>
    <property type="evidence" value="ECO:0007669"/>
    <property type="project" value="InterPro"/>
</dbReference>
<dbReference type="InterPro" id="IPR007219">
    <property type="entry name" value="XnlR_reg_dom"/>
</dbReference>
<evidence type="ECO:0000259" key="6">
    <source>
        <dbReference type="SMART" id="SM00906"/>
    </source>
</evidence>
<dbReference type="GO" id="GO:0008270">
    <property type="term" value="F:zinc ion binding"/>
    <property type="evidence" value="ECO:0007669"/>
    <property type="project" value="InterPro"/>
</dbReference>
<dbReference type="EMBL" id="JAFJYH010000353">
    <property type="protein sequence ID" value="KAG4412808.1"/>
    <property type="molecule type" value="Genomic_DNA"/>
</dbReference>
<dbReference type="Proteomes" id="UP000664132">
    <property type="component" value="Unassembled WGS sequence"/>
</dbReference>
<evidence type="ECO:0000313" key="8">
    <source>
        <dbReference type="Proteomes" id="UP000664132"/>
    </source>
</evidence>
<evidence type="ECO:0000256" key="1">
    <source>
        <dbReference type="ARBA" id="ARBA00004123"/>
    </source>
</evidence>
<protein>
    <recommendedName>
        <fullName evidence="6">Xylanolytic transcriptional activator regulatory domain-containing protein</fullName>
    </recommendedName>
</protein>
<dbReference type="PANTHER" id="PTHR47338">
    <property type="entry name" value="ZN(II)2CYS6 TRANSCRIPTION FACTOR (EUROFUNG)-RELATED"/>
    <property type="match status" value="1"/>
</dbReference>
<evidence type="ECO:0000256" key="4">
    <source>
        <dbReference type="ARBA" id="ARBA00023163"/>
    </source>
</evidence>
<sequence length="438" mass="49857">MDLHSPITANKAMSLFAIVSAVDEFPIRTSQVAQIIRIEGKHLEETLLNYFESIHLWLPIMSRKRFQNQYTEFQTTPSADFAIRLLTMRLITQHPSTDSEVDQDRDVLYLATKTLFAQVQAFIPSSMHLVQAGVILSHYEHAHGMIEAAYVTIGTTARIAYALGLHNKPCSAEVEGSDTWLEDEEALSTWWGLVICDRAISCDSRMNGRPLATRPIRENDYLPLEPEEIDVGRNSAQPTFRYFVSATQLPKVGSFGREAQATYLYDKVRVSIETGESVVAKLYHLGRELQGLLAVVMEQLDGRWGIYCGATQMLITGLYMLHQAAHGQMPDSNTPANYKQTIEAALSTLTRMVIDISYAFNRESQSFDIDLLAPGIAHIVRCVQHHILTAKDFHNQKWLEDFEQLRRMLSYFNRRWVVAGMELHRLNETMEMSMAMHR</sequence>
<dbReference type="GO" id="GO:0003677">
    <property type="term" value="F:DNA binding"/>
    <property type="evidence" value="ECO:0007669"/>
    <property type="project" value="InterPro"/>
</dbReference>
<dbReference type="OrthoDB" id="3862662at2759"/>
<dbReference type="PANTHER" id="PTHR47338:SF20">
    <property type="entry name" value="ZN(II)2CYS6 TRANSCRIPTION FACTOR (EUROFUNG)"/>
    <property type="match status" value="1"/>
</dbReference>
<dbReference type="InterPro" id="IPR050815">
    <property type="entry name" value="TF_fung"/>
</dbReference>
<keyword evidence="5" id="KW-0539">Nucleus</keyword>
<name>A0A8H7T5L7_9HELO</name>
<dbReference type="AlphaFoldDB" id="A0A8H7T5L7"/>
<gene>
    <name evidence="7" type="ORF">IFR04_014071</name>
</gene>
<keyword evidence="4" id="KW-0804">Transcription</keyword>
<dbReference type="GO" id="GO:0005634">
    <property type="term" value="C:nucleus"/>
    <property type="evidence" value="ECO:0007669"/>
    <property type="project" value="UniProtKB-SubCell"/>
</dbReference>
<dbReference type="Pfam" id="PF04082">
    <property type="entry name" value="Fungal_trans"/>
    <property type="match status" value="1"/>
</dbReference>
<evidence type="ECO:0000313" key="7">
    <source>
        <dbReference type="EMBL" id="KAG4412808.1"/>
    </source>
</evidence>
<feature type="domain" description="Xylanolytic transcriptional activator regulatory" evidence="6">
    <location>
        <begin position="149"/>
        <end position="232"/>
    </location>
</feature>
<dbReference type="CDD" id="cd12148">
    <property type="entry name" value="fungal_TF_MHR"/>
    <property type="match status" value="1"/>
</dbReference>